<dbReference type="EMBL" id="AY113220">
    <property type="protein sequence ID" value="AAM29225.1"/>
    <property type="molecule type" value="mRNA"/>
</dbReference>
<sequence>MVELDEDAQSFRSVTKMLSQQANFRIFKEHIDATVELSMPIDTCSRLEAYVDYFTSAIIEAARQATPTPHQVGENGENHQHRSTHTAR</sequence>
<dbReference type="AlphaFoldDB" id="Q8MZE3"/>
<protein>
    <submittedName>
        <fullName evidence="2">AT08427p</fullName>
    </submittedName>
</protein>
<feature type="region of interest" description="Disordered" evidence="1">
    <location>
        <begin position="64"/>
        <end position="88"/>
    </location>
</feature>
<organism evidence="2">
    <name type="scientific">Drosophila melanogaster</name>
    <name type="common">Fruit fly</name>
    <dbReference type="NCBI Taxonomy" id="7227"/>
    <lineage>
        <taxon>Eukaryota</taxon>
        <taxon>Metazoa</taxon>
        <taxon>Ecdysozoa</taxon>
        <taxon>Arthropoda</taxon>
        <taxon>Hexapoda</taxon>
        <taxon>Insecta</taxon>
        <taxon>Pterygota</taxon>
        <taxon>Neoptera</taxon>
        <taxon>Endopterygota</taxon>
        <taxon>Diptera</taxon>
        <taxon>Brachycera</taxon>
        <taxon>Muscomorpha</taxon>
        <taxon>Ephydroidea</taxon>
        <taxon>Drosophilidae</taxon>
        <taxon>Drosophila</taxon>
        <taxon>Sophophora</taxon>
    </lineage>
</organism>
<reference evidence="2" key="1">
    <citation type="submission" date="2002-05" db="EMBL/GenBank/DDBJ databases">
        <authorList>
            <person name="Stapleton M."/>
            <person name="Brokstein P."/>
            <person name="Hong L."/>
            <person name="Agbayani A."/>
            <person name="Carlson J."/>
            <person name="Champe M."/>
            <person name="Chavez C."/>
            <person name="Dorsett V."/>
            <person name="Dresnek D."/>
            <person name="Farfan D."/>
            <person name="Frise E."/>
            <person name="George R."/>
            <person name="Gonzalez M."/>
            <person name="Guarin H."/>
            <person name="Kronmiller B."/>
            <person name="Li P."/>
            <person name="Liao G."/>
            <person name="Miranda A."/>
            <person name="Mungall C.J."/>
            <person name="Nunoo J."/>
            <person name="Pacleb J."/>
            <person name="Paragas V."/>
            <person name="Park S."/>
            <person name="Patel S."/>
            <person name="Phouanenavong S."/>
            <person name="Wan K."/>
            <person name="Yu C."/>
            <person name="Lewis S.E."/>
            <person name="Rubin G.M."/>
            <person name="Celniker S."/>
        </authorList>
    </citation>
    <scope>NUCLEOTIDE SEQUENCE</scope>
</reference>
<evidence type="ECO:0000256" key="1">
    <source>
        <dbReference type="SAM" id="MobiDB-lite"/>
    </source>
</evidence>
<name>Q8MZE3_DROME</name>
<proteinExistence type="evidence at transcript level"/>
<accession>Q8MZE3</accession>
<evidence type="ECO:0000313" key="2">
    <source>
        <dbReference type="EMBL" id="AAM29225.1"/>
    </source>
</evidence>